<feature type="region of interest" description="Disordered" evidence="2">
    <location>
        <begin position="205"/>
        <end position="242"/>
    </location>
</feature>
<feature type="region of interest" description="Disordered" evidence="2">
    <location>
        <begin position="1"/>
        <end position="63"/>
    </location>
</feature>
<evidence type="ECO:0000313" key="3">
    <source>
        <dbReference type="EMBL" id="KAF4689177.1"/>
    </source>
</evidence>
<protein>
    <submittedName>
        <fullName evidence="3">Uncharacterized protein</fullName>
    </submittedName>
</protein>
<dbReference type="InterPro" id="IPR007062">
    <property type="entry name" value="PPI-2"/>
</dbReference>
<feature type="region of interest" description="Disordered" evidence="2">
    <location>
        <begin position="91"/>
        <end position="129"/>
    </location>
</feature>
<keyword evidence="4" id="KW-1185">Reference proteome</keyword>
<dbReference type="GO" id="GO:0009966">
    <property type="term" value="P:regulation of signal transduction"/>
    <property type="evidence" value="ECO:0007669"/>
    <property type="project" value="InterPro"/>
</dbReference>
<feature type="coiled-coil region" evidence="1">
    <location>
        <begin position="171"/>
        <end position="198"/>
    </location>
</feature>
<sequence length="242" mass="26613">MKSSLPKGGEGEPDDDVDDDHHAGGERRRIRFNNDVGAAGAAGEGHNEVPSVVPASQQPTRPALVAVRDHTRNAGKRIRFDEAVIAEHDLERGTRMTIDEPDTPFVRTPLSSGESSEDSSSAHGGRGAHIRMGEVSREARLQNLANGNQMVDEDDETEGAARLRIDFSTAAADEAEELEKARKAREFHEKRRRHYNEMQMVRALRDQGRLDASEEEDDQTEPSNGVAGGRTMENCRHLGNPC</sequence>
<comment type="caution">
    <text evidence="3">The sequence shown here is derived from an EMBL/GenBank/DDBJ whole genome shotgun (WGS) entry which is preliminary data.</text>
</comment>
<accession>A0A7J6P032</accession>
<evidence type="ECO:0000256" key="2">
    <source>
        <dbReference type="SAM" id="MobiDB-lite"/>
    </source>
</evidence>
<dbReference type="EMBL" id="JABANO010039874">
    <property type="protein sequence ID" value="KAF4689177.1"/>
    <property type="molecule type" value="Genomic_DNA"/>
</dbReference>
<feature type="region of interest" description="Disordered" evidence="2">
    <location>
        <begin position="140"/>
        <end position="159"/>
    </location>
</feature>
<organism evidence="3 4">
    <name type="scientific">Perkinsus olseni</name>
    <name type="common">Perkinsus atlanticus</name>
    <dbReference type="NCBI Taxonomy" id="32597"/>
    <lineage>
        <taxon>Eukaryota</taxon>
        <taxon>Sar</taxon>
        <taxon>Alveolata</taxon>
        <taxon>Perkinsozoa</taxon>
        <taxon>Perkinsea</taxon>
        <taxon>Perkinsida</taxon>
        <taxon>Perkinsidae</taxon>
        <taxon>Perkinsus</taxon>
    </lineage>
</organism>
<dbReference type="AlphaFoldDB" id="A0A7J6P032"/>
<dbReference type="PANTHER" id="PTHR12398">
    <property type="entry name" value="PROTEIN PHOSPHATASE INHIBITOR"/>
    <property type="match status" value="1"/>
</dbReference>
<reference evidence="3 4" key="1">
    <citation type="submission" date="2020-04" db="EMBL/GenBank/DDBJ databases">
        <title>Perkinsus olseni comparative genomics.</title>
        <authorList>
            <person name="Bogema D.R."/>
        </authorList>
    </citation>
    <scope>NUCLEOTIDE SEQUENCE [LARGE SCALE GENOMIC DNA]</scope>
    <source>
        <strain evidence="3 4">ATCC PRA-207</strain>
    </source>
</reference>
<dbReference type="OMA" id="GRTMENC"/>
<dbReference type="Proteomes" id="UP000553632">
    <property type="component" value="Unassembled WGS sequence"/>
</dbReference>
<name>A0A7J6P032_PEROL</name>
<proteinExistence type="predicted"/>
<dbReference type="PANTHER" id="PTHR12398:SF20">
    <property type="entry name" value="PROTEIN PHOSPHATASE 1 REGULATORY INHIBITOR SUBUNIT 2"/>
    <property type="match status" value="1"/>
</dbReference>
<dbReference type="Pfam" id="PF04979">
    <property type="entry name" value="IPP-2"/>
    <property type="match status" value="1"/>
</dbReference>
<evidence type="ECO:0000313" key="4">
    <source>
        <dbReference type="Proteomes" id="UP000553632"/>
    </source>
</evidence>
<feature type="compositionally biased region" description="Low complexity" evidence="2">
    <location>
        <begin position="111"/>
        <end position="121"/>
    </location>
</feature>
<gene>
    <name evidence="3" type="ORF">FOZ63_024446</name>
</gene>
<dbReference type="GO" id="GO:0004864">
    <property type="term" value="F:protein phosphatase inhibitor activity"/>
    <property type="evidence" value="ECO:0007669"/>
    <property type="project" value="InterPro"/>
</dbReference>
<evidence type="ECO:0000256" key="1">
    <source>
        <dbReference type="SAM" id="Coils"/>
    </source>
</evidence>
<keyword evidence="1" id="KW-0175">Coiled coil</keyword>